<evidence type="ECO:0008006" key="3">
    <source>
        <dbReference type="Google" id="ProtNLM"/>
    </source>
</evidence>
<dbReference type="Gene3D" id="1.10.3350.10">
    <property type="entry name" value="HP0242-like domain"/>
    <property type="match status" value="1"/>
</dbReference>
<dbReference type="PATRIC" id="fig|1172190.3.peg.1808"/>
<dbReference type="AlphaFoldDB" id="T0J372"/>
<dbReference type="InterPro" id="IPR023126">
    <property type="entry name" value="HP0242-like_sf"/>
</dbReference>
<dbReference type="STRING" id="1172190.M947_09355"/>
<evidence type="ECO:0000313" key="1">
    <source>
        <dbReference type="EMBL" id="EQB35480.1"/>
    </source>
</evidence>
<dbReference type="EMBL" id="AUPZ01000013">
    <property type="protein sequence ID" value="EQB35480.1"/>
    <property type="molecule type" value="Genomic_DNA"/>
</dbReference>
<comment type="caution">
    <text evidence="1">The sequence shown here is derived from an EMBL/GenBank/DDBJ whole genome shotgun (WGS) entry which is preliminary data.</text>
</comment>
<name>T0J372_9BACT</name>
<evidence type="ECO:0000313" key="2">
    <source>
        <dbReference type="Proteomes" id="UP000015520"/>
    </source>
</evidence>
<proteinExistence type="predicted"/>
<dbReference type="InterPro" id="IPR018563">
    <property type="entry name" value="DUF2018"/>
</dbReference>
<dbReference type="Proteomes" id="UP000015520">
    <property type="component" value="Unassembled WGS sequence"/>
</dbReference>
<dbReference type="OrthoDB" id="5339893at2"/>
<keyword evidence="2" id="KW-1185">Reference proteome</keyword>
<gene>
    <name evidence="1" type="ORF">M947_09355</name>
</gene>
<dbReference type="SUPFAM" id="SSF158752">
    <property type="entry name" value="HP0242-like"/>
    <property type="match status" value="1"/>
</dbReference>
<dbReference type="Pfam" id="PF09442">
    <property type="entry name" value="DUF2018"/>
    <property type="match status" value="1"/>
</dbReference>
<protein>
    <recommendedName>
        <fullName evidence="3">DUF2018 domain-containing protein</fullName>
    </recommendedName>
</protein>
<accession>T0J372</accession>
<organism evidence="1 2">
    <name type="scientific">Sulfurimonas hongkongensis</name>
    <dbReference type="NCBI Taxonomy" id="1172190"/>
    <lineage>
        <taxon>Bacteria</taxon>
        <taxon>Pseudomonadati</taxon>
        <taxon>Campylobacterota</taxon>
        <taxon>Epsilonproteobacteria</taxon>
        <taxon>Campylobacterales</taxon>
        <taxon>Sulfurimonadaceae</taxon>
        <taxon>Sulfurimonas</taxon>
    </lineage>
</organism>
<reference evidence="1 2" key="1">
    <citation type="submission" date="2013-07" db="EMBL/GenBank/DDBJ databases">
        <title>Sulfurimonas hongkongensis AST-10 Genome Sequencing.</title>
        <authorList>
            <person name="Cai L."/>
            <person name="Zhang T."/>
        </authorList>
    </citation>
    <scope>NUCLEOTIDE SEQUENCE [LARGE SCALE GENOMIC DNA]</scope>
    <source>
        <strain evidence="1 2">AST-10</strain>
    </source>
</reference>
<dbReference type="eggNOG" id="ENOG5031ARU">
    <property type="taxonomic scope" value="Bacteria"/>
</dbReference>
<dbReference type="RefSeq" id="WP_021288119.1">
    <property type="nucleotide sequence ID" value="NZ_AUPZ01000013.1"/>
</dbReference>
<sequence>MSKYSALFEDEDDVFLGSPTSKLMDIMFNANNDVVRFDLENFMKKRAAMELLLEEHLGEDFLSKVDQFIVSNQDEVGTKLKSLSIELMGEIVSKSE</sequence>